<dbReference type="Gene3D" id="3.40.50.2300">
    <property type="match status" value="1"/>
</dbReference>
<sequence length="94" mass="9800">MCASDQLAVTVLDVLRDLGVGVPGDVIVTGFDGILAGRVARPALTTVRQPLVEMGRHAARVLVEQIRGVGASSGSRQFDVRLVVRESCGCRAAG</sequence>
<protein>
    <recommendedName>
        <fullName evidence="4">Transcriptional regulator LacI/GalR-like sensor domain-containing protein</fullName>
    </recommendedName>
</protein>
<dbReference type="Proteomes" id="UP001157091">
    <property type="component" value="Unassembled WGS sequence"/>
</dbReference>
<evidence type="ECO:0000259" key="4">
    <source>
        <dbReference type="Pfam" id="PF13377"/>
    </source>
</evidence>
<dbReference type="SUPFAM" id="SSF53822">
    <property type="entry name" value="Periplasmic binding protein-like I"/>
    <property type="match status" value="1"/>
</dbReference>
<keyword evidence="2" id="KW-0238">DNA-binding</keyword>
<reference evidence="6" key="1">
    <citation type="journal article" date="2019" name="Int. J. Syst. Evol. Microbiol.">
        <title>The Global Catalogue of Microorganisms (GCM) 10K type strain sequencing project: providing services to taxonomists for standard genome sequencing and annotation.</title>
        <authorList>
            <consortium name="The Broad Institute Genomics Platform"/>
            <consortium name="The Broad Institute Genome Sequencing Center for Infectious Disease"/>
            <person name="Wu L."/>
            <person name="Ma J."/>
        </authorList>
    </citation>
    <scope>NUCLEOTIDE SEQUENCE [LARGE SCALE GENOMIC DNA]</scope>
    <source>
        <strain evidence="6">NBRC 106348</strain>
    </source>
</reference>
<dbReference type="Pfam" id="PF13377">
    <property type="entry name" value="Peripla_BP_3"/>
    <property type="match status" value="1"/>
</dbReference>
<dbReference type="PANTHER" id="PTHR30146:SF109">
    <property type="entry name" value="HTH-TYPE TRANSCRIPTIONAL REGULATOR GALS"/>
    <property type="match status" value="1"/>
</dbReference>
<name>A0ABQ6HZI3_9MICO</name>
<feature type="domain" description="Transcriptional regulator LacI/GalR-like sensor" evidence="4">
    <location>
        <begin position="1"/>
        <end position="88"/>
    </location>
</feature>
<proteinExistence type="predicted"/>
<evidence type="ECO:0000313" key="6">
    <source>
        <dbReference type="Proteomes" id="UP001157091"/>
    </source>
</evidence>
<comment type="caution">
    <text evidence="5">The sequence shown here is derived from an EMBL/GenBank/DDBJ whole genome shotgun (WGS) entry which is preliminary data.</text>
</comment>
<dbReference type="PANTHER" id="PTHR30146">
    <property type="entry name" value="LACI-RELATED TRANSCRIPTIONAL REPRESSOR"/>
    <property type="match status" value="1"/>
</dbReference>
<keyword evidence="6" id="KW-1185">Reference proteome</keyword>
<organism evidence="5 6">
    <name type="scientific">Luteimicrobium album</name>
    <dbReference type="NCBI Taxonomy" id="1054550"/>
    <lineage>
        <taxon>Bacteria</taxon>
        <taxon>Bacillati</taxon>
        <taxon>Actinomycetota</taxon>
        <taxon>Actinomycetes</taxon>
        <taxon>Micrococcales</taxon>
        <taxon>Luteimicrobium</taxon>
    </lineage>
</organism>
<dbReference type="EMBL" id="BSUK01000001">
    <property type="protein sequence ID" value="GMA23602.1"/>
    <property type="molecule type" value="Genomic_DNA"/>
</dbReference>
<keyword evidence="1" id="KW-0805">Transcription regulation</keyword>
<evidence type="ECO:0000256" key="2">
    <source>
        <dbReference type="ARBA" id="ARBA00023125"/>
    </source>
</evidence>
<evidence type="ECO:0000256" key="1">
    <source>
        <dbReference type="ARBA" id="ARBA00023015"/>
    </source>
</evidence>
<evidence type="ECO:0000256" key="3">
    <source>
        <dbReference type="ARBA" id="ARBA00023163"/>
    </source>
</evidence>
<gene>
    <name evidence="5" type="ORF">GCM10025864_13610</name>
</gene>
<accession>A0ABQ6HZI3</accession>
<dbReference type="InterPro" id="IPR028082">
    <property type="entry name" value="Peripla_BP_I"/>
</dbReference>
<dbReference type="InterPro" id="IPR046335">
    <property type="entry name" value="LacI/GalR-like_sensor"/>
</dbReference>
<evidence type="ECO:0000313" key="5">
    <source>
        <dbReference type="EMBL" id="GMA23602.1"/>
    </source>
</evidence>
<dbReference type="RefSeq" id="WP_431310244.1">
    <property type="nucleotide sequence ID" value="NZ_BSUK01000001.1"/>
</dbReference>
<keyword evidence="3" id="KW-0804">Transcription</keyword>